<reference evidence="1 2" key="1">
    <citation type="journal article" date="2022" name="DNA Res.">
        <title>Chromosomal-level genome assembly of the orchid tree Bauhinia variegata (Leguminosae; Cercidoideae) supports the allotetraploid origin hypothesis of Bauhinia.</title>
        <authorList>
            <person name="Zhong Y."/>
            <person name="Chen Y."/>
            <person name="Zheng D."/>
            <person name="Pang J."/>
            <person name="Liu Y."/>
            <person name="Luo S."/>
            <person name="Meng S."/>
            <person name="Qian L."/>
            <person name="Wei D."/>
            <person name="Dai S."/>
            <person name="Zhou R."/>
        </authorList>
    </citation>
    <scope>NUCLEOTIDE SEQUENCE [LARGE SCALE GENOMIC DNA]</scope>
    <source>
        <strain evidence="1">BV-YZ2020</strain>
    </source>
</reference>
<proteinExistence type="predicted"/>
<name>A0ACB9LGA9_BAUVA</name>
<gene>
    <name evidence="1" type="ORF">L6164_031576</name>
</gene>
<comment type="caution">
    <text evidence="1">The sequence shown here is derived from an EMBL/GenBank/DDBJ whole genome shotgun (WGS) entry which is preliminary data.</text>
</comment>
<evidence type="ECO:0000313" key="1">
    <source>
        <dbReference type="EMBL" id="KAI4308513.1"/>
    </source>
</evidence>
<keyword evidence="2" id="KW-1185">Reference proteome</keyword>
<evidence type="ECO:0000313" key="2">
    <source>
        <dbReference type="Proteomes" id="UP000828941"/>
    </source>
</evidence>
<organism evidence="1 2">
    <name type="scientific">Bauhinia variegata</name>
    <name type="common">Purple orchid tree</name>
    <name type="synonym">Phanera variegata</name>
    <dbReference type="NCBI Taxonomy" id="167791"/>
    <lineage>
        <taxon>Eukaryota</taxon>
        <taxon>Viridiplantae</taxon>
        <taxon>Streptophyta</taxon>
        <taxon>Embryophyta</taxon>
        <taxon>Tracheophyta</taxon>
        <taxon>Spermatophyta</taxon>
        <taxon>Magnoliopsida</taxon>
        <taxon>eudicotyledons</taxon>
        <taxon>Gunneridae</taxon>
        <taxon>Pentapetalae</taxon>
        <taxon>rosids</taxon>
        <taxon>fabids</taxon>
        <taxon>Fabales</taxon>
        <taxon>Fabaceae</taxon>
        <taxon>Cercidoideae</taxon>
        <taxon>Cercideae</taxon>
        <taxon>Bauhiniinae</taxon>
        <taxon>Bauhinia</taxon>
    </lineage>
</organism>
<dbReference type="EMBL" id="CM039437">
    <property type="protein sequence ID" value="KAI4308513.1"/>
    <property type="molecule type" value="Genomic_DNA"/>
</dbReference>
<sequence>MTPVTQLPCDSDGVCMVCMQKPPTDDTLFCKTCVTPWHIACLLARDGAIKTQSDGMHWECPDCSPVKDSGPAQVAGRGESTELIAAIRAIESDTSLTDQEKARRRQQLLGGSASANLSDHGEGSSNPGRNSGFLDILDDGLNCSFCRQLPERPVTTPCGHNFCLKCFQKWIGQGHKSCAKCRCGIPSGMASDPKINSQLAMAIRVAKRSRSNGGGAAVQPRPYNYLNNDDRPDEAFTTERAKKAGKANASSGRILVTTHHEHFGPILAEHDPTRNRGILVGDTWFHRLDCRQWGVHRPHVAGIAGQSGYGAQSVAISGGYVDDEDHGDWFLYTGSGGKDLSGNRRNRKEHSFDQEFESSNEALRVSCRKGYPVRVIRSSKEKSPYAPASGLRYDGIYRIEKCWRIAGKQGQKVCRYLFVRCDNEPAPWTSDDHGDQPRPLPVIEELERAIDFTERKGSPSWDYDDEKGCWLWKKPPPLPPPPKSTKHNEDGTQVKIGKRKGKRLSPNEQLLKKFRCSLCWKVLTLPVTTSCAHNFCKACLEERFAGQSYIRSRTCQGGRSLRAQKNVMKCPTCSIDITEFLQNLQVNRELMGIIESLQHEAEEIDQNAEESNEKTEEKNLCDAGDSVLEELNDNDLNLRTSKRLKIDGEFEFCQMNTEPDIFYELDDNIDNSN</sequence>
<dbReference type="Proteomes" id="UP000828941">
    <property type="component" value="Chromosome 12"/>
</dbReference>
<accession>A0ACB9LGA9</accession>
<protein>
    <submittedName>
        <fullName evidence="1">Uncharacterized protein</fullName>
    </submittedName>
</protein>